<evidence type="ECO:0000256" key="12">
    <source>
        <dbReference type="ARBA" id="ARBA00023136"/>
    </source>
</evidence>
<evidence type="ECO:0000256" key="6">
    <source>
        <dbReference type="ARBA" id="ARBA00022692"/>
    </source>
</evidence>
<dbReference type="AlphaFoldDB" id="A0A286P4C2"/>
<gene>
    <name evidence="15" type="ORF">sS8_5580</name>
</gene>
<dbReference type="PANTHER" id="PTHR35864:SF1">
    <property type="entry name" value="ZINC METALLOPROTEASE YWHC-RELATED"/>
    <property type="match status" value="1"/>
</dbReference>
<dbReference type="GO" id="GO:0005886">
    <property type="term" value="C:plasma membrane"/>
    <property type="evidence" value="ECO:0007669"/>
    <property type="project" value="UniProtKB-SubCell"/>
</dbReference>
<protein>
    <submittedName>
        <fullName evidence="15">Peptidase M50</fullName>
    </submittedName>
</protein>
<dbReference type="PANTHER" id="PTHR35864">
    <property type="entry name" value="ZINC METALLOPROTEASE MJ0611-RELATED"/>
    <property type="match status" value="1"/>
</dbReference>
<feature type="transmembrane region" description="Helical" evidence="13">
    <location>
        <begin position="127"/>
        <end position="151"/>
    </location>
</feature>
<keyword evidence="7" id="KW-0479">Metal-binding</keyword>
<dbReference type="EMBL" id="AP017928">
    <property type="protein sequence ID" value="BBA37497.1"/>
    <property type="molecule type" value="Genomic_DNA"/>
</dbReference>
<keyword evidence="10 13" id="KW-1133">Transmembrane helix</keyword>
<dbReference type="GO" id="GO:0006508">
    <property type="term" value="P:proteolysis"/>
    <property type="evidence" value="ECO:0007669"/>
    <property type="project" value="UniProtKB-KW"/>
</dbReference>
<keyword evidence="11" id="KW-0482">Metalloprotease</keyword>
<evidence type="ECO:0000313" key="16">
    <source>
        <dbReference type="Proteomes" id="UP000266313"/>
    </source>
</evidence>
<feature type="transmembrane region" description="Helical" evidence="13">
    <location>
        <begin position="12"/>
        <end position="36"/>
    </location>
</feature>
<proteinExistence type="inferred from homology"/>
<dbReference type="InterPro" id="IPR044537">
    <property type="entry name" value="Rip2-like"/>
</dbReference>
<accession>A0A286P4C2</accession>
<keyword evidence="5" id="KW-0645">Protease</keyword>
<dbReference type="InterPro" id="IPR008915">
    <property type="entry name" value="Peptidase_M50"/>
</dbReference>
<keyword evidence="6 13" id="KW-0812">Transmembrane</keyword>
<dbReference type="KEGG" id="mmai:sS8_5580"/>
<feature type="transmembrane region" description="Helical" evidence="13">
    <location>
        <begin position="56"/>
        <end position="76"/>
    </location>
</feature>
<reference evidence="15 16" key="1">
    <citation type="submission" date="2016-12" db="EMBL/GenBank/DDBJ databases">
        <title>Genome sequencing of Methylocaldum marinum.</title>
        <authorList>
            <person name="Takeuchi M."/>
            <person name="Kamagata Y."/>
            <person name="Hiraoka S."/>
            <person name="Oshima K."/>
            <person name="Hattori M."/>
            <person name="Iwasaki W."/>
        </authorList>
    </citation>
    <scope>NUCLEOTIDE SEQUENCE [LARGE SCALE GENOMIC DNA]</scope>
    <source>
        <strain evidence="15 16">S8</strain>
    </source>
</reference>
<dbReference type="RefSeq" id="WP_119632474.1">
    <property type="nucleotide sequence ID" value="NZ_AP017928.1"/>
</dbReference>
<dbReference type="InterPro" id="IPR052348">
    <property type="entry name" value="Metallopeptidase_M50B"/>
</dbReference>
<evidence type="ECO:0000256" key="13">
    <source>
        <dbReference type="SAM" id="Phobius"/>
    </source>
</evidence>
<dbReference type="GO" id="GO:0008237">
    <property type="term" value="F:metallopeptidase activity"/>
    <property type="evidence" value="ECO:0007669"/>
    <property type="project" value="UniProtKB-KW"/>
</dbReference>
<keyword evidence="9" id="KW-0862">Zinc</keyword>
<feature type="domain" description="Peptidase M50" evidence="14">
    <location>
        <begin position="139"/>
        <end position="188"/>
    </location>
</feature>
<comment type="cofactor">
    <cofactor evidence="1">
        <name>Zn(2+)</name>
        <dbReference type="ChEBI" id="CHEBI:29105"/>
    </cofactor>
</comment>
<evidence type="ECO:0000256" key="10">
    <source>
        <dbReference type="ARBA" id="ARBA00022989"/>
    </source>
</evidence>
<evidence type="ECO:0000256" key="8">
    <source>
        <dbReference type="ARBA" id="ARBA00022801"/>
    </source>
</evidence>
<evidence type="ECO:0000256" key="2">
    <source>
        <dbReference type="ARBA" id="ARBA00004651"/>
    </source>
</evidence>
<organism evidence="15 16">
    <name type="scientific">Methylocaldum marinum</name>
    <dbReference type="NCBI Taxonomy" id="1432792"/>
    <lineage>
        <taxon>Bacteria</taxon>
        <taxon>Pseudomonadati</taxon>
        <taxon>Pseudomonadota</taxon>
        <taxon>Gammaproteobacteria</taxon>
        <taxon>Methylococcales</taxon>
        <taxon>Methylococcaceae</taxon>
        <taxon>Methylocaldum</taxon>
    </lineage>
</organism>
<dbReference type="Proteomes" id="UP000266313">
    <property type="component" value="Chromosome"/>
</dbReference>
<evidence type="ECO:0000259" key="14">
    <source>
        <dbReference type="Pfam" id="PF02163"/>
    </source>
</evidence>
<evidence type="ECO:0000256" key="5">
    <source>
        <dbReference type="ARBA" id="ARBA00022670"/>
    </source>
</evidence>
<evidence type="ECO:0000256" key="11">
    <source>
        <dbReference type="ARBA" id="ARBA00023049"/>
    </source>
</evidence>
<evidence type="ECO:0000256" key="4">
    <source>
        <dbReference type="ARBA" id="ARBA00022475"/>
    </source>
</evidence>
<evidence type="ECO:0000256" key="1">
    <source>
        <dbReference type="ARBA" id="ARBA00001947"/>
    </source>
</evidence>
<feature type="transmembrane region" description="Helical" evidence="13">
    <location>
        <begin position="180"/>
        <end position="202"/>
    </location>
</feature>
<dbReference type="GO" id="GO:0046872">
    <property type="term" value="F:metal ion binding"/>
    <property type="evidence" value="ECO:0007669"/>
    <property type="project" value="UniProtKB-KW"/>
</dbReference>
<evidence type="ECO:0000313" key="15">
    <source>
        <dbReference type="EMBL" id="BBA37497.1"/>
    </source>
</evidence>
<evidence type="ECO:0000256" key="7">
    <source>
        <dbReference type="ARBA" id="ARBA00022723"/>
    </source>
</evidence>
<keyword evidence="8" id="KW-0378">Hydrolase</keyword>
<evidence type="ECO:0000256" key="9">
    <source>
        <dbReference type="ARBA" id="ARBA00022833"/>
    </source>
</evidence>
<comment type="similarity">
    <text evidence="3">Belongs to the peptidase M50B family.</text>
</comment>
<comment type="subcellular location">
    <subcellularLocation>
        <location evidence="2">Cell membrane</location>
        <topology evidence="2">Multi-pass membrane protein</topology>
    </subcellularLocation>
</comment>
<keyword evidence="16" id="KW-1185">Reference proteome</keyword>
<keyword evidence="12 13" id="KW-0472">Membrane</keyword>
<sequence length="215" mass="23063">MEELTFAQRVAVWILPVLFAITLHEVAHGWVARLLGDNTAARLGRLSLNPMHHIDPIGTVLLPGLLLAVGGIIFGWARPVPVDFGKLRHPKRDMALVAVAGPTANLLMAIGWALVARLASAVDFEYVSVPLGLMGIAGIVINIVLMLLNLLPIPPLDGGRIAASLMPTRMAIKFSQIEPYGFFILLALIASGGLSMILGFPIHVMQRLLFGFAGL</sequence>
<keyword evidence="4" id="KW-1003">Cell membrane</keyword>
<evidence type="ECO:0000256" key="3">
    <source>
        <dbReference type="ARBA" id="ARBA00007931"/>
    </source>
</evidence>
<dbReference type="CDD" id="cd06158">
    <property type="entry name" value="S2P-M50_like_1"/>
    <property type="match status" value="1"/>
</dbReference>
<dbReference type="OrthoDB" id="9800627at2"/>
<feature type="transmembrane region" description="Helical" evidence="13">
    <location>
        <begin position="96"/>
        <end position="115"/>
    </location>
</feature>
<dbReference type="Pfam" id="PF02163">
    <property type="entry name" value="Peptidase_M50"/>
    <property type="match status" value="1"/>
</dbReference>
<name>A0A286P4C2_9GAMM</name>